<dbReference type="InterPro" id="IPR003661">
    <property type="entry name" value="HisK_dim/P_dom"/>
</dbReference>
<dbReference type="PANTHER" id="PTHR43304">
    <property type="entry name" value="PHYTOCHROME-LIKE PROTEIN CPH1"/>
    <property type="match status" value="1"/>
</dbReference>
<dbReference type="SUPFAM" id="SSF55874">
    <property type="entry name" value="ATPase domain of HSP90 chaperone/DNA topoisomerase II/histidine kinase"/>
    <property type="match status" value="1"/>
</dbReference>
<dbReference type="Pfam" id="PF13426">
    <property type="entry name" value="PAS_9"/>
    <property type="match status" value="2"/>
</dbReference>
<feature type="modified residue" description="4-aspartylphosphate" evidence="6">
    <location>
        <position position="1089"/>
    </location>
</feature>
<dbReference type="Pfam" id="PF02518">
    <property type="entry name" value="HATPase_c"/>
    <property type="match status" value="1"/>
</dbReference>
<dbReference type="PROSITE" id="PS50112">
    <property type="entry name" value="PAS"/>
    <property type="match status" value="5"/>
</dbReference>
<feature type="domain" description="PAC" evidence="11">
    <location>
        <begin position="221"/>
        <end position="272"/>
    </location>
</feature>
<dbReference type="InterPro" id="IPR013767">
    <property type="entry name" value="PAS_fold"/>
</dbReference>
<dbReference type="AlphaFoldDB" id="A0A7U3YL42"/>
<dbReference type="PRINTS" id="PR00344">
    <property type="entry name" value="BCTRLSENSOR"/>
</dbReference>
<comment type="catalytic activity">
    <reaction evidence="1">
        <text>ATP + protein L-histidine = ADP + protein N-phospho-L-histidine.</text>
        <dbReference type="EC" id="2.7.13.3"/>
    </reaction>
</comment>
<dbReference type="InterPro" id="IPR036097">
    <property type="entry name" value="HisK_dim/P_sf"/>
</dbReference>
<dbReference type="Pfam" id="PF08448">
    <property type="entry name" value="PAS_4"/>
    <property type="match status" value="2"/>
</dbReference>
<dbReference type="InterPro" id="IPR004358">
    <property type="entry name" value="Sig_transdc_His_kin-like_C"/>
</dbReference>
<sequence length="1165" mass="130205">MEHAAEFALLRARIAELEAACADLEARCAQFDQYPYGPLACQSLDAAGRLADVNQAWLDSLGYTREEVIGRAFTDFLPPDQRQCFGGMMSRIEALDEILGAELAMAARDGSTLWGACNIRAERDAQGRLLKTRWVFIDITARLLAENERRENEMHLKAILNASTETIQLLDTEGRTIIANEASAKRLHVSVDDLIGRPVFDFFPPAVAEQRRECCRQVVATGQPLTVQDERDGIAFEAYLYPVADEQGVVRRIALFSMDITRRKAMERQLAESHALLANLANQVPGVVYQYRLYPDGRSCFPYASPGIWNIYEVTPEQVREDAAPVFDRLHPADHDRVAEAILASARTLETFFCEFKVILPRQGLRWYWSQAQPQRLEDGGTLWHGIISDITARKQAEETLRAREHYLHTILQTSVEGFWVLDTQGRVVEVNNAYLAMTGYSRREILRLSISDLDAIESPDQIAVRIQRIIANGSELFESRHRRKDGSLFPVEVSVTWLDEEGGRMVCFCRDLSERKRAEEALRHSHELMRHLIEHTNSGVAVHDRNLRYVYVSQRYLEMYGLKGRDVIGQHHYDIFPDLPEKWRDVHRQVLTGKTMSAKRDPYVRADGTMEWTRWECRPWYESPGTIGGLIVYTEVITEQVLAEEALRKSEEFQRALIDASPLAIISLDPEGQVLSWNRAAERIFGWSEKEALGQFLLIGNSEQAETLAALRTRILAGETLSRLELHLCHKDGSPIVVSLSTAPIRNPDGELIAIMSVLEDISERKRAEEEKKLLAVQLQQAQKMEAIGTLAGGIAHDFNNLLGVIIGYGEIAKEALPDHSTTARDLEKILEAGERAADLVKQILAFGRRANVEKIPLEPVHLVKEAVKLLRATLPSTITIRQQLSARTGTILADPTQIHQIVMNLCTNAFHAMEQTGGVLDITLAECERDVQDLLYHPQVRPGKFVVLTVADTGPGIPPEIRDKIFEPYFTTKGVGKGTGLGLAIVHGIVADTGGFITCESEPGQGTAFHVFLPAHEASVPLQDKAADTSPSGRERILLVDDEAMLAEMGKTMLERLGYTVISQTSSLEALAMFQQRPRDFDAVITDQTMPSLTGIDLAQRMLRIRPDLPIILCTGFSSLVNEQQAKACGVRGFLMKPLTKKGLAELLRRVLDEGRGTSASAP</sequence>
<dbReference type="NCBIfam" id="TIGR00229">
    <property type="entry name" value="sensory_box"/>
    <property type="match status" value="5"/>
</dbReference>
<dbReference type="SMART" id="SM00091">
    <property type="entry name" value="PAS"/>
    <property type="match status" value="6"/>
</dbReference>
<evidence type="ECO:0000256" key="7">
    <source>
        <dbReference type="SAM" id="Coils"/>
    </source>
</evidence>
<dbReference type="Pfam" id="PF00072">
    <property type="entry name" value="Response_reg"/>
    <property type="match status" value="1"/>
</dbReference>
<dbReference type="Gene3D" id="3.30.565.10">
    <property type="entry name" value="Histidine kinase-like ATPase, C-terminal domain"/>
    <property type="match status" value="1"/>
</dbReference>
<dbReference type="KEGG" id="dpr:Despr_1205"/>
<dbReference type="PROSITE" id="PS50113">
    <property type="entry name" value="PAC"/>
    <property type="match status" value="5"/>
</dbReference>
<dbReference type="EC" id="2.7.13.3" evidence="2"/>
<dbReference type="InterPro" id="IPR052162">
    <property type="entry name" value="Sensor_kinase/Photoreceptor"/>
</dbReference>
<proteinExistence type="predicted"/>
<dbReference type="SMART" id="SM00448">
    <property type="entry name" value="REC"/>
    <property type="match status" value="1"/>
</dbReference>
<dbReference type="CDD" id="cd00130">
    <property type="entry name" value="PAS"/>
    <property type="match status" value="6"/>
</dbReference>
<dbReference type="SUPFAM" id="SSF47384">
    <property type="entry name" value="Homodimeric domain of signal transducing histidine kinase"/>
    <property type="match status" value="1"/>
</dbReference>
<feature type="domain" description="PAS" evidence="10">
    <location>
        <begin position="44"/>
        <end position="83"/>
    </location>
</feature>
<evidence type="ECO:0000256" key="2">
    <source>
        <dbReference type="ARBA" id="ARBA00012438"/>
    </source>
</evidence>
<dbReference type="Pfam" id="PF00989">
    <property type="entry name" value="PAS"/>
    <property type="match status" value="1"/>
</dbReference>
<dbReference type="CDD" id="cd00156">
    <property type="entry name" value="REC"/>
    <property type="match status" value="1"/>
</dbReference>
<gene>
    <name evidence="12" type="ordered locus">Despr_1205</name>
</gene>
<dbReference type="SMART" id="SM00388">
    <property type="entry name" value="HisKA"/>
    <property type="match status" value="1"/>
</dbReference>
<feature type="domain" description="PAC" evidence="11">
    <location>
        <begin position="99"/>
        <end position="151"/>
    </location>
</feature>
<feature type="coiled-coil region" evidence="7">
    <location>
        <begin position="7"/>
        <end position="34"/>
    </location>
</feature>
<evidence type="ECO:0000256" key="4">
    <source>
        <dbReference type="ARBA" id="ARBA00022679"/>
    </source>
</evidence>
<protein>
    <recommendedName>
        <fullName evidence="2">histidine kinase</fullName>
        <ecNumber evidence="2">2.7.13.3</ecNumber>
    </recommendedName>
</protein>
<keyword evidence="5 12" id="KW-0418">Kinase</keyword>
<dbReference type="CDD" id="cd00082">
    <property type="entry name" value="HisKA"/>
    <property type="match status" value="1"/>
</dbReference>
<reference evidence="12 13" key="1">
    <citation type="journal article" date="2011" name="Stand. Genomic Sci.">
        <title>Complete genome sequence of Desulfobulbus propionicus type strain (1pr3).</title>
        <authorList>
            <person name="Pagani I."/>
            <person name="Lapidus A."/>
            <person name="Nolan M."/>
            <person name="Lucas S."/>
            <person name="Hammon N."/>
            <person name="Deshpande S."/>
            <person name="Cheng J.F."/>
            <person name="Chertkov O."/>
            <person name="Davenport K."/>
            <person name="Tapia R."/>
            <person name="Han C."/>
            <person name="Goodwin L."/>
            <person name="Pitluck S."/>
            <person name="Liolios K."/>
            <person name="Mavromatis K."/>
            <person name="Ivanova N."/>
            <person name="Mikhailova N."/>
            <person name="Pati A."/>
            <person name="Chen A."/>
            <person name="Palaniappan K."/>
            <person name="Land M."/>
            <person name="Hauser L."/>
            <person name="Chang Y.J."/>
            <person name="Jeffries C.D."/>
            <person name="Detter J.C."/>
            <person name="Brambilla E."/>
            <person name="Kannan K.P."/>
            <person name="Djao O.D."/>
            <person name="Rohde M."/>
            <person name="Pukall R."/>
            <person name="Spring S."/>
            <person name="Goker M."/>
            <person name="Sikorski J."/>
            <person name="Woyke T."/>
            <person name="Bristow J."/>
            <person name="Eisen J.A."/>
            <person name="Markowitz V."/>
            <person name="Hugenholtz P."/>
            <person name="Kyrpides N.C."/>
            <person name="Klenk H.P."/>
        </authorList>
    </citation>
    <scope>NUCLEOTIDE SEQUENCE [LARGE SCALE GENOMIC DNA]</scope>
    <source>
        <strain evidence="13">ATCC 33891 / DSM 2032 / 1pr3</strain>
    </source>
</reference>
<feature type="domain" description="PAC" evidence="11">
    <location>
        <begin position="723"/>
        <end position="775"/>
    </location>
</feature>
<evidence type="ECO:0000313" key="13">
    <source>
        <dbReference type="Proteomes" id="UP000006365"/>
    </source>
</evidence>
<evidence type="ECO:0000259" key="10">
    <source>
        <dbReference type="PROSITE" id="PS50112"/>
    </source>
</evidence>
<evidence type="ECO:0000259" key="8">
    <source>
        <dbReference type="PROSITE" id="PS50109"/>
    </source>
</evidence>
<feature type="domain" description="PAS" evidence="10">
    <location>
        <begin position="651"/>
        <end position="699"/>
    </location>
</feature>
<feature type="domain" description="PAS" evidence="10">
    <location>
        <begin position="152"/>
        <end position="222"/>
    </location>
</feature>
<feature type="domain" description="Response regulatory" evidence="9">
    <location>
        <begin position="1038"/>
        <end position="1154"/>
    </location>
</feature>
<dbReference type="EMBL" id="CP002364">
    <property type="protein sequence ID" value="ADW17374.1"/>
    <property type="molecule type" value="Genomic_DNA"/>
</dbReference>
<evidence type="ECO:0000313" key="12">
    <source>
        <dbReference type="EMBL" id="ADW17374.1"/>
    </source>
</evidence>
<dbReference type="SUPFAM" id="SSF55785">
    <property type="entry name" value="PYP-like sensor domain (PAS domain)"/>
    <property type="match status" value="6"/>
</dbReference>
<keyword evidence="13" id="KW-1185">Reference proteome</keyword>
<dbReference type="Gene3D" id="1.10.287.130">
    <property type="match status" value="1"/>
</dbReference>
<dbReference type="PROSITE" id="PS50110">
    <property type="entry name" value="RESPONSE_REGULATORY"/>
    <property type="match status" value="1"/>
</dbReference>
<dbReference type="InterPro" id="IPR013655">
    <property type="entry name" value="PAS_fold_3"/>
</dbReference>
<dbReference type="InterPro" id="IPR003594">
    <property type="entry name" value="HATPase_dom"/>
</dbReference>
<dbReference type="GO" id="GO:0000155">
    <property type="term" value="F:phosphorelay sensor kinase activity"/>
    <property type="evidence" value="ECO:0007669"/>
    <property type="project" value="InterPro"/>
</dbReference>
<evidence type="ECO:0000259" key="11">
    <source>
        <dbReference type="PROSITE" id="PS50113"/>
    </source>
</evidence>
<dbReference type="InterPro" id="IPR005467">
    <property type="entry name" value="His_kinase_dom"/>
</dbReference>
<dbReference type="SMART" id="SM00086">
    <property type="entry name" value="PAC"/>
    <property type="match status" value="5"/>
</dbReference>
<dbReference type="InterPro" id="IPR011006">
    <property type="entry name" value="CheY-like_superfamily"/>
</dbReference>
<dbReference type="RefSeq" id="WP_015723916.1">
    <property type="nucleotide sequence ID" value="NC_014972.1"/>
</dbReference>
<evidence type="ECO:0000256" key="3">
    <source>
        <dbReference type="ARBA" id="ARBA00022553"/>
    </source>
</evidence>
<evidence type="ECO:0000256" key="5">
    <source>
        <dbReference type="ARBA" id="ARBA00022777"/>
    </source>
</evidence>
<dbReference type="GO" id="GO:0006355">
    <property type="term" value="P:regulation of DNA-templated transcription"/>
    <property type="evidence" value="ECO:0007669"/>
    <property type="project" value="InterPro"/>
</dbReference>
<evidence type="ECO:0000256" key="1">
    <source>
        <dbReference type="ARBA" id="ARBA00000085"/>
    </source>
</evidence>
<dbReference type="Proteomes" id="UP000006365">
    <property type="component" value="Chromosome"/>
</dbReference>
<feature type="domain" description="PAS" evidence="10">
    <location>
        <begin position="526"/>
        <end position="595"/>
    </location>
</feature>
<organism evidence="12 13">
    <name type="scientific">Desulfobulbus propionicus (strain ATCC 33891 / DSM 2032 / VKM B-1956 / 1pr3)</name>
    <dbReference type="NCBI Taxonomy" id="577650"/>
    <lineage>
        <taxon>Bacteria</taxon>
        <taxon>Pseudomonadati</taxon>
        <taxon>Thermodesulfobacteriota</taxon>
        <taxon>Desulfobulbia</taxon>
        <taxon>Desulfobulbales</taxon>
        <taxon>Desulfobulbaceae</taxon>
        <taxon>Desulfobulbus</taxon>
    </lineage>
</organism>
<dbReference type="Pfam" id="PF00512">
    <property type="entry name" value="HisKA"/>
    <property type="match status" value="1"/>
</dbReference>
<dbReference type="PANTHER" id="PTHR43304:SF1">
    <property type="entry name" value="PAC DOMAIN-CONTAINING PROTEIN"/>
    <property type="match status" value="1"/>
</dbReference>
<dbReference type="InterPro" id="IPR035965">
    <property type="entry name" value="PAS-like_dom_sf"/>
</dbReference>
<keyword evidence="3 6" id="KW-0597">Phosphoprotein</keyword>
<dbReference type="InterPro" id="IPR013656">
    <property type="entry name" value="PAS_4"/>
</dbReference>
<keyword evidence="4" id="KW-0808">Transferase</keyword>
<dbReference type="InterPro" id="IPR000700">
    <property type="entry name" value="PAS-assoc_C"/>
</dbReference>
<feature type="domain" description="Histidine kinase" evidence="8">
    <location>
        <begin position="795"/>
        <end position="1019"/>
    </location>
</feature>
<feature type="domain" description="PAC" evidence="11">
    <location>
        <begin position="476"/>
        <end position="525"/>
    </location>
</feature>
<dbReference type="Gene3D" id="3.30.450.20">
    <property type="entry name" value="PAS domain"/>
    <property type="match status" value="6"/>
</dbReference>
<dbReference type="SMART" id="SM00387">
    <property type="entry name" value="HATPase_c"/>
    <property type="match status" value="1"/>
</dbReference>
<dbReference type="Pfam" id="PF08447">
    <property type="entry name" value="PAS_3"/>
    <property type="match status" value="1"/>
</dbReference>
<name>A0A7U3YL42_DESPD</name>
<dbReference type="Gene3D" id="3.40.50.2300">
    <property type="match status" value="1"/>
</dbReference>
<keyword evidence="7" id="KW-0175">Coiled coil</keyword>
<dbReference type="SUPFAM" id="SSF52172">
    <property type="entry name" value="CheY-like"/>
    <property type="match status" value="1"/>
</dbReference>
<evidence type="ECO:0000256" key="6">
    <source>
        <dbReference type="PROSITE-ProRule" id="PRU00169"/>
    </source>
</evidence>
<evidence type="ECO:0000259" key="9">
    <source>
        <dbReference type="PROSITE" id="PS50110"/>
    </source>
</evidence>
<dbReference type="InterPro" id="IPR001610">
    <property type="entry name" value="PAC"/>
</dbReference>
<feature type="domain" description="PAC" evidence="11">
    <location>
        <begin position="352"/>
        <end position="403"/>
    </location>
</feature>
<dbReference type="InterPro" id="IPR036890">
    <property type="entry name" value="HATPase_C_sf"/>
</dbReference>
<dbReference type="PROSITE" id="PS50109">
    <property type="entry name" value="HIS_KIN"/>
    <property type="match status" value="1"/>
</dbReference>
<dbReference type="InterPro" id="IPR000014">
    <property type="entry name" value="PAS"/>
</dbReference>
<accession>A0A7U3YL42</accession>
<dbReference type="InterPro" id="IPR001789">
    <property type="entry name" value="Sig_transdc_resp-reg_receiver"/>
</dbReference>
<feature type="domain" description="PAS" evidence="10">
    <location>
        <begin position="404"/>
        <end position="474"/>
    </location>
</feature>